<feature type="transmembrane region" description="Helical" evidence="7">
    <location>
        <begin position="43"/>
        <end position="60"/>
    </location>
</feature>
<keyword evidence="7" id="KW-1133">Transmembrane helix</keyword>
<dbReference type="GO" id="GO:0016020">
    <property type="term" value="C:membrane"/>
    <property type="evidence" value="ECO:0007669"/>
    <property type="project" value="UniProtKB-SubCell"/>
</dbReference>
<dbReference type="RefSeq" id="WP_109461904.1">
    <property type="nucleotide sequence ID" value="NZ_QFBC01000022.1"/>
</dbReference>
<comment type="similarity">
    <text evidence="2">Belongs to the BA14k family.</text>
</comment>
<keyword evidence="8" id="KW-0732">Signal</keyword>
<dbReference type="Proteomes" id="UP000245252">
    <property type="component" value="Unassembled WGS sequence"/>
</dbReference>
<keyword evidence="5" id="KW-0430">Lectin</keyword>
<evidence type="ECO:0000313" key="10">
    <source>
        <dbReference type="Proteomes" id="UP000245252"/>
    </source>
</evidence>
<proteinExistence type="inferred from homology"/>
<comment type="caution">
    <text evidence="9">The sequence shown here is derived from an EMBL/GenBank/DDBJ whole genome shotgun (WGS) entry which is preliminary data.</text>
</comment>
<comment type="function">
    <text evidence="6">Has immunoglobulin-binding and hemagglutination properties, and can bind to mannose. Essential for virulence. May be involved in LPS biosynthesis or polysaccharide transport.</text>
</comment>
<name>A0A2U2DHB2_9HYPH</name>
<evidence type="ECO:0000256" key="5">
    <source>
        <dbReference type="ARBA" id="ARBA00022734"/>
    </source>
</evidence>
<comment type="subcellular location">
    <subcellularLocation>
        <location evidence="1">Membrane</location>
        <topology evidence="1">Single-pass membrane protein</topology>
    </subcellularLocation>
</comment>
<keyword evidence="10" id="KW-1185">Reference proteome</keyword>
<dbReference type="AlphaFoldDB" id="A0A2U2DHB2"/>
<evidence type="ECO:0000256" key="2">
    <source>
        <dbReference type="ARBA" id="ARBA00010270"/>
    </source>
</evidence>
<evidence type="ECO:0000256" key="7">
    <source>
        <dbReference type="SAM" id="Phobius"/>
    </source>
</evidence>
<reference evidence="9 10" key="1">
    <citation type="submission" date="2018-05" db="EMBL/GenBank/DDBJ databases">
        <title>The draft genome of strain NS-104.</title>
        <authorList>
            <person name="Hang P."/>
            <person name="Jiang J."/>
        </authorList>
    </citation>
    <scope>NUCLEOTIDE SEQUENCE [LARGE SCALE GENOMIC DNA]</scope>
    <source>
        <strain evidence="9 10">NS-104</strain>
    </source>
</reference>
<evidence type="ECO:0000256" key="4">
    <source>
        <dbReference type="ARBA" id="ARBA00022475"/>
    </source>
</evidence>
<evidence type="ECO:0000256" key="1">
    <source>
        <dbReference type="ARBA" id="ARBA00004167"/>
    </source>
</evidence>
<sequence length="141" mass="15712">MNMFLKTLVLSVAVAATTLTAIAPASAGDRHWRRHHSDRDAVALGVAGLAAGALIGSALANQPRYVEEEPVYVEPEYVEPVPVYRSRRVYVEDSGYVEPSRELRPWSGAWRRYCSQRYRSFDPSTGTYVGYDGREHFCTAG</sequence>
<feature type="signal peptide" evidence="8">
    <location>
        <begin position="1"/>
        <end position="27"/>
    </location>
</feature>
<dbReference type="EMBL" id="QFBC01000022">
    <property type="protein sequence ID" value="PWE52631.1"/>
    <property type="molecule type" value="Genomic_DNA"/>
</dbReference>
<gene>
    <name evidence="9" type="ORF">DEM27_29860</name>
</gene>
<organism evidence="9 10">
    <name type="scientific">Metarhizobium album</name>
    <dbReference type="NCBI Taxonomy" id="2182425"/>
    <lineage>
        <taxon>Bacteria</taxon>
        <taxon>Pseudomonadati</taxon>
        <taxon>Pseudomonadota</taxon>
        <taxon>Alphaproteobacteria</taxon>
        <taxon>Hyphomicrobiales</taxon>
        <taxon>Rhizobiaceae</taxon>
        <taxon>Metarhizobium</taxon>
    </lineage>
</organism>
<protein>
    <recommendedName>
        <fullName evidence="3">Lectin-like protein BA14k</fullName>
    </recommendedName>
</protein>
<evidence type="ECO:0000256" key="3">
    <source>
        <dbReference type="ARBA" id="ARBA00020552"/>
    </source>
</evidence>
<evidence type="ECO:0000256" key="6">
    <source>
        <dbReference type="ARBA" id="ARBA00025321"/>
    </source>
</evidence>
<feature type="chain" id="PRO_5015718491" description="Lectin-like protein BA14k" evidence="8">
    <location>
        <begin position="28"/>
        <end position="141"/>
    </location>
</feature>
<keyword evidence="7" id="KW-0472">Membrane</keyword>
<keyword evidence="4" id="KW-1003">Cell membrane</keyword>
<dbReference type="GO" id="GO:0030246">
    <property type="term" value="F:carbohydrate binding"/>
    <property type="evidence" value="ECO:0007669"/>
    <property type="project" value="UniProtKB-KW"/>
</dbReference>
<dbReference type="OrthoDB" id="7889197at2"/>
<keyword evidence="7" id="KW-0812">Transmembrane</keyword>
<accession>A0A2U2DHB2</accession>
<dbReference type="InterPro" id="IPR012413">
    <property type="entry name" value="BA14K"/>
</dbReference>
<evidence type="ECO:0000256" key="8">
    <source>
        <dbReference type="SAM" id="SignalP"/>
    </source>
</evidence>
<dbReference type="Pfam" id="PF07886">
    <property type="entry name" value="BA14K"/>
    <property type="match status" value="1"/>
</dbReference>
<evidence type="ECO:0000313" key="9">
    <source>
        <dbReference type="EMBL" id="PWE52631.1"/>
    </source>
</evidence>